<proteinExistence type="predicted"/>
<sequence>MLLTAKLFTELPDSCPTPDAFDVAPDGSLTLSCPNYADKTKPGVLMRISKDGTVTKLVETPVLAASGMSKPMGIAYDDEGVLYVCDNQTNKGRILRMTFNGNKLMSTEIVAYGFYSINGIRYHKGHVYITQTNLPKLKTDKVVGAVYRFKTTDRDIKVNNDTKDTNLIYTSTTQNTNRQVGLDGLVFNKKGDLFVGNLGDATIYKLTLNADGKVENESVYVKLPINSAPDGINIDAKGNLYVAGFSQNQIFKIDTNQKVKLLAQYPDNNGADGGLDQPADVIVYNGKLIISNFDLMVAKGMKNSKHGKPYTISFIDLKE</sequence>
<evidence type="ECO:0000313" key="2">
    <source>
        <dbReference type="Proteomes" id="UP001647509"/>
    </source>
</evidence>
<dbReference type="Proteomes" id="UP001647509">
    <property type="component" value="Unassembled WGS sequence"/>
</dbReference>
<reference evidence="1" key="1">
    <citation type="submission" date="2021-05" db="EMBL/GenBank/DDBJ databases">
        <title>Draft genomes of bacteria isolated from model marine particles.</title>
        <authorList>
            <person name="Datta M.S."/>
            <person name="Schwartzman J.A."/>
            <person name="Enke T.N."/>
            <person name="Saavedra J."/>
            <person name="Cermak N."/>
            <person name="Cordero O.X."/>
        </authorList>
    </citation>
    <scope>NUCLEOTIDE SEQUENCE</scope>
    <source>
        <strain evidence="1">I2M19</strain>
    </source>
</reference>
<comment type="caution">
    <text evidence="1">The sequence shown here is derived from an EMBL/GenBank/DDBJ whole genome shotgun (WGS) entry which is preliminary data.</text>
</comment>
<dbReference type="EMBL" id="JAHKPD010000013">
    <property type="protein sequence ID" value="MBU2950999.1"/>
    <property type="molecule type" value="Genomic_DNA"/>
</dbReference>
<gene>
    <name evidence="1" type="ORF">KO493_09840</name>
</gene>
<organism evidence="1 2">
    <name type="scientific">Pseudotamlana agarivorans</name>
    <dbReference type="NCBI Taxonomy" id="481183"/>
    <lineage>
        <taxon>Bacteria</taxon>
        <taxon>Pseudomonadati</taxon>
        <taxon>Bacteroidota</taxon>
        <taxon>Flavobacteriia</taxon>
        <taxon>Flavobacteriales</taxon>
        <taxon>Flavobacteriaceae</taxon>
        <taxon>Pseudotamlana</taxon>
    </lineage>
</organism>
<keyword evidence="2" id="KW-1185">Reference proteome</keyword>
<name>A0ACC5U9J0_9FLAO</name>
<accession>A0ACC5U9J0</accession>
<evidence type="ECO:0000313" key="1">
    <source>
        <dbReference type="EMBL" id="MBU2950999.1"/>
    </source>
</evidence>
<protein>
    <submittedName>
        <fullName evidence="1">SMP-30/gluconolactonase/LRE family protein</fullName>
    </submittedName>
</protein>